<dbReference type="GO" id="GO:0031564">
    <property type="term" value="P:transcription antitermination"/>
    <property type="evidence" value="ECO:0007669"/>
    <property type="project" value="UniProtKB-KW"/>
</dbReference>
<dbReference type="Gene3D" id="1.10.940.10">
    <property type="entry name" value="NusB-like"/>
    <property type="match status" value="1"/>
</dbReference>
<keyword evidence="3 6" id="KW-0694">RNA-binding</keyword>
<dbReference type="HAMAP" id="MF_00073">
    <property type="entry name" value="NusB"/>
    <property type="match status" value="1"/>
</dbReference>
<dbReference type="EMBL" id="CP049056">
    <property type="protein sequence ID" value="QIE54255.1"/>
    <property type="molecule type" value="Genomic_DNA"/>
</dbReference>
<dbReference type="NCBIfam" id="TIGR01951">
    <property type="entry name" value="nusB"/>
    <property type="match status" value="1"/>
</dbReference>
<sequence length="166" mass="18825">MSREVQAPKGEDRRRMRSAARLAAVQALYQMELSGQPMVTVRNQFEAHRIGMEIDGAQYHDADIALFRRLLKHALARQIEIDQTTDRILVEKWPLGRIDATLRALFRAAGAELLEERKTPPKVIITEYVDVARAFFPEGKEPGLANAVLDAMARETRPDAFAKQQE</sequence>
<reference evidence="8 9" key="1">
    <citation type="submission" date="2020-02" db="EMBL/GenBank/DDBJ databases">
        <title>complete genome sequence of Rhodobacteraceae bacterium.</title>
        <authorList>
            <person name="Park J."/>
            <person name="Kim Y.-S."/>
            <person name="Kim K.-H."/>
        </authorList>
    </citation>
    <scope>NUCLEOTIDE SEQUENCE [LARGE SCALE GENOMIC DNA]</scope>
    <source>
        <strain evidence="8 9">RR4-56</strain>
    </source>
</reference>
<dbReference type="GO" id="GO:0005829">
    <property type="term" value="C:cytosol"/>
    <property type="evidence" value="ECO:0007669"/>
    <property type="project" value="TreeGrafter"/>
</dbReference>
<evidence type="ECO:0000256" key="3">
    <source>
        <dbReference type="ARBA" id="ARBA00022884"/>
    </source>
</evidence>
<comment type="similarity">
    <text evidence="1 6">Belongs to the NusB family.</text>
</comment>
<dbReference type="GO" id="GO:0006353">
    <property type="term" value="P:DNA-templated transcription termination"/>
    <property type="evidence" value="ECO:0007669"/>
    <property type="project" value="UniProtKB-UniRule"/>
</dbReference>
<evidence type="ECO:0000256" key="2">
    <source>
        <dbReference type="ARBA" id="ARBA00022814"/>
    </source>
</evidence>
<keyword evidence="2 6" id="KW-0889">Transcription antitermination</keyword>
<dbReference type="PANTHER" id="PTHR11078:SF3">
    <property type="entry name" value="ANTITERMINATION NUSB DOMAIN-CONTAINING PROTEIN"/>
    <property type="match status" value="1"/>
</dbReference>
<dbReference type="SUPFAM" id="SSF48013">
    <property type="entry name" value="NusB-like"/>
    <property type="match status" value="1"/>
</dbReference>
<dbReference type="RefSeq" id="WP_165094222.1">
    <property type="nucleotide sequence ID" value="NZ_CP049056.1"/>
</dbReference>
<keyword evidence="4 6" id="KW-0805">Transcription regulation</keyword>
<dbReference type="InterPro" id="IPR011605">
    <property type="entry name" value="NusB_fam"/>
</dbReference>
<feature type="domain" description="NusB/RsmB/TIM44" evidence="7">
    <location>
        <begin position="19"/>
        <end position="154"/>
    </location>
</feature>
<evidence type="ECO:0000313" key="9">
    <source>
        <dbReference type="Proteomes" id="UP000503336"/>
    </source>
</evidence>
<dbReference type="Proteomes" id="UP000503336">
    <property type="component" value="Chromosome"/>
</dbReference>
<comment type="function">
    <text evidence="6">Involved in transcription antitermination. Required for transcription of ribosomal RNA (rRNA) genes. Binds specifically to the boxA antiterminator sequence of the ribosomal RNA (rrn) operons.</text>
</comment>
<dbReference type="InterPro" id="IPR006027">
    <property type="entry name" value="NusB_RsmB_TIM44"/>
</dbReference>
<organism evidence="8 9">
    <name type="scientific">Pikeienuella piscinae</name>
    <dbReference type="NCBI Taxonomy" id="2748098"/>
    <lineage>
        <taxon>Bacteria</taxon>
        <taxon>Pseudomonadati</taxon>
        <taxon>Pseudomonadota</taxon>
        <taxon>Alphaproteobacteria</taxon>
        <taxon>Rhodobacterales</taxon>
        <taxon>Paracoccaceae</taxon>
        <taxon>Pikeienuella</taxon>
    </lineage>
</organism>
<gene>
    <name evidence="6 8" type="primary">nusB</name>
    <name evidence="8" type="ORF">G5B40_01630</name>
</gene>
<evidence type="ECO:0000256" key="6">
    <source>
        <dbReference type="HAMAP-Rule" id="MF_00073"/>
    </source>
</evidence>
<evidence type="ECO:0000256" key="5">
    <source>
        <dbReference type="ARBA" id="ARBA00023163"/>
    </source>
</evidence>
<dbReference type="Pfam" id="PF01029">
    <property type="entry name" value="NusB"/>
    <property type="match status" value="1"/>
</dbReference>
<dbReference type="KEGG" id="hdh:G5B40_01630"/>
<dbReference type="PANTHER" id="PTHR11078">
    <property type="entry name" value="N UTILIZATION SUBSTANCE PROTEIN B-RELATED"/>
    <property type="match status" value="1"/>
</dbReference>
<dbReference type="InterPro" id="IPR035926">
    <property type="entry name" value="NusB-like_sf"/>
</dbReference>
<evidence type="ECO:0000259" key="7">
    <source>
        <dbReference type="Pfam" id="PF01029"/>
    </source>
</evidence>
<keyword evidence="9" id="KW-1185">Reference proteome</keyword>
<evidence type="ECO:0000313" key="8">
    <source>
        <dbReference type="EMBL" id="QIE54255.1"/>
    </source>
</evidence>
<keyword evidence="5 6" id="KW-0804">Transcription</keyword>
<accession>A0A7L5BSQ2</accession>
<dbReference type="GO" id="GO:0003723">
    <property type="term" value="F:RNA binding"/>
    <property type="evidence" value="ECO:0007669"/>
    <property type="project" value="UniProtKB-UniRule"/>
</dbReference>
<evidence type="ECO:0000256" key="4">
    <source>
        <dbReference type="ARBA" id="ARBA00023015"/>
    </source>
</evidence>
<evidence type="ECO:0000256" key="1">
    <source>
        <dbReference type="ARBA" id="ARBA00005952"/>
    </source>
</evidence>
<name>A0A7L5BSQ2_9RHOB</name>
<protein>
    <recommendedName>
        <fullName evidence="6">Transcription antitermination protein NusB</fullName>
    </recommendedName>
    <alternativeName>
        <fullName evidence="6">Antitermination factor NusB</fullName>
    </alternativeName>
</protein>
<dbReference type="AlphaFoldDB" id="A0A7L5BSQ2"/>
<proteinExistence type="inferred from homology"/>